<evidence type="ECO:0000313" key="1">
    <source>
        <dbReference type="EMBL" id="PLW24391.1"/>
    </source>
</evidence>
<organism evidence="1 2">
    <name type="scientific">Puccinia coronata f. sp. avenae</name>
    <dbReference type="NCBI Taxonomy" id="200324"/>
    <lineage>
        <taxon>Eukaryota</taxon>
        <taxon>Fungi</taxon>
        <taxon>Dikarya</taxon>
        <taxon>Basidiomycota</taxon>
        <taxon>Pucciniomycotina</taxon>
        <taxon>Pucciniomycetes</taxon>
        <taxon>Pucciniales</taxon>
        <taxon>Pucciniaceae</taxon>
        <taxon>Puccinia</taxon>
    </lineage>
</organism>
<sequence length="445" mass="51877">MSEVPGMQAGAKRPWSESFWRGVHPSRPLALRGLRFARRPRLRGSSGLGPLKRGDCVKLDFHHPSQKDIVIVCRGSYWDTLEAYEELADNWIGQANQELMDGIDHQFQPTSSDDRHFLERTPVDDAFFEDLPAVYNFADNGKSTGGSTSSNNEKSRITRVPLLDRIHLSKENNVHQLVFHKDVFKIPDFVDADSVDELHIKRKELFEKYVDRRQRESRSGSNLAGFLLKRYEVLEFSQSLSGETAKPAKRTKKILRPSFLLPKEINKLFSSSKIWMNVYHRRLEIDFEALQKWTQETLLMSPIRFPPGTTDLMMKFFISYLFFVDTVITVLPETRQAVVNRIEAFRTAVTCFEQHTDKLIAQEQLSPSKLKELRLQLLWSYIEHWLIHDESYKLQPHLWDENPTKLRIIWKTIFNFILTYSTDSLTTEKQAELKVAKEKSSYRPI</sequence>
<gene>
    <name evidence="1" type="ORF">PCASD_08368</name>
</gene>
<comment type="caution">
    <text evidence="1">The sequence shown here is derived from an EMBL/GenBank/DDBJ whole genome shotgun (WGS) entry which is preliminary data.</text>
</comment>
<proteinExistence type="predicted"/>
<dbReference type="Proteomes" id="UP000235392">
    <property type="component" value="Unassembled WGS sequence"/>
</dbReference>
<accession>A0A2N5TFY3</accession>
<protein>
    <submittedName>
        <fullName evidence="1">Uncharacterized protein</fullName>
    </submittedName>
</protein>
<name>A0A2N5TFY3_9BASI</name>
<reference evidence="1 2" key="1">
    <citation type="submission" date="2017-11" db="EMBL/GenBank/DDBJ databases">
        <title>De novo assembly and phasing of dikaryotic genomes from two isolates of Puccinia coronata f. sp. avenae, the causal agent of oat crown rust.</title>
        <authorList>
            <person name="Miller M.E."/>
            <person name="Zhang Y."/>
            <person name="Omidvar V."/>
            <person name="Sperschneider J."/>
            <person name="Schwessinger B."/>
            <person name="Raley C."/>
            <person name="Palmer J.M."/>
            <person name="Garnica D."/>
            <person name="Upadhyaya N."/>
            <person name="Rathjen J."/>
            <person name="Taylor J.M."/>
            <person name="Park R.F."/>
            <person name="Dodds P.N."/>
            <person name="Hirsch C.D."/>
            <person name="Kianian S.F."/>
            <person name="Figueroa M."/>
        </authorList>
    </citation>
    <scope>NUCLEOTIDE SEQUENCE [LARGE SCALE GENOMIC DNA]</scope>
    <source>
        <strain evidence="1">12SD80</strain>
    </source>
</reference>
<dbReference type="EMBL" id="PGCI01000610">
    <property type="protein sequence ID" value="PLW24391.1"/>
    <property type="molecule type" value="Genomic_DNA"/>
</dbReference>
<evidence type="ECO:0000313" key="2">
    <source>
        <dbReference type="Proteomes" id="UP000235392"/>
    </source>
</evidence>
<dbReference type="AlphaFoldDB" id="A0A2N5TFY3"/>